<name>A0A430HCT4_9BURK</name>
<dbReference type="GO" id="GO:0043565">
    <property type="term" value="F:sequence-specific DNA binding"/>
    <property type="evidence" value="ECO:0007669"/>
    <property type="project" value="InterPro"/>
</dbReference>
<evidence type="ECO:0000256" key="3">
    <source>
        <dbReference type="SAM" id="MobiDB-lite"/>
    </source>
</evidence>
<comment type="caution">
    <text evidence="5">The sequence shown here is derived from an EMBL/GenBank/DDBJ whole genome shotgun (WGS) entry which is preliminary data.</text>
</comment>
<evidence type="ECO:0000256" key="1">
    <source>
        <dbReference type="ARBA" id="ARBA00023015"/>
    </source>
</evidence>
<feature type="region of interest" description="Disordered" evidence="3">
    <location>
        <begin position="1"/>
        <end position="32"/>
    </location>
</feature>
<proteinExistence type="predicted"/>
<dbReference type="GO" id="GO:0003700">
    <property type="term" value="F:DNA-binding transcription factor activity"/>
    <property type="evidence" value="ECO:0007669"/>
    <property type="project" value="InterPro"/>
</dbReference>
<dbReference type="OrthoDB" id="8766450at2"/>
<dbReference type="Proteomes" id="UP000278085">
    <property type="component" value="Unassembled WGS sequence"/>
</dbReference>
<dbReference type="InterPro" id="IPR009057">
    <property type="entry name" value="Homeodomain-like_sf"/>
</dbReference>
<gene>
    <name evidence="5" type="ORF">EJB06_30060</name>
</gene>
<dbReference type="Pfam" id="PF12833">
    <property type="entry name" value="HTH_18"/>
    <property type="match status" value="1"/>
</dbReference>
<dbReference type="SMART" id="SM00342">
    <property type="entry name" value="HTH_ARAC"/>
    <property type="match status" value="1"/>
</dbReference>
<dbReference type="AlphaFoldDB" id="A0A430HCT4"/>
<dbReference type="PANTHER" id="PTHR47893">
    <property type="entry name" value="REGULATORY PROTEIN PCHR"/>
    <property type="match status" value="1"/>
</dbReference>
<evidence type="ECO:0000313" key="5">
    <source>
        <dbReference type="EMBL" id="RSZ55323.1"/>
    </source>
</evidence>
<keyword evidence="6" id="KW-1185">Reference proteome</keyword>
<dbReference type="SUPFAM" id="SSF46689">
    <property type="entry name" value="Homeodomain-like"/>
    <property type="match status" value="1"/>
</dbReference>
<keyword evidence="1" id="KW-0805">Transcription regulation</keyword>
<dbReference type="EMBL" id="RXLQ01000028">
    <property type="protein sequence ID" value="RSZ55323.1"/>
    <property type="molecule type" value="Genomic_DNA"/>
</dbReference>
<organism evidence="5 6">
    <name type="scientific">Massilia atriviolacea</name>
    <dbReference type="NCBI Taxonomy" id="2495579"/>
    <lineage>
        <taxon>Bacteria</taxon>
        <taxon>Pseudomonadati</taxon>
        <taxon>Pseudomonadota</taxon>
        <taxon>Betaproteobacteria</taxon>
        <taxon>Burkholderiales</taxon>
        <taxon>Oxalobacteraceae</taxon>
        <taxon>Telluria group</taxon>
        <taxon>Massilia</taxon>
    </lineage>
</organism>
<protein>
    <submittedName>
        <fullName evidence="5">Helix-turn-helix domain-containing protein</fullName>
    </submittedName>
</protein>
<dbReference type="PROSITE" id="PS01124">
    <property type="entry name" value="HTH_ARAC_FAMILY_2"/>
    <property type="match status" value="1"/>
</dbReference>
<dbReference type="Gene3D" id="1.10.10.60">
    <property type="entry name" value="Homeodomain-like"/>
    <property type="match status" value="1"/>
</dbReference>
<keyword evidence="2" id="KW-0804">Transcription</keyword>
<accession>A0A430HCT4</accession>
<sequence length="399" mass="42738">MGGAGRPGQGQGGARERGQGGGLHGILHRQTNTRNQMRMIPITSKAGLCHTGNLQSFAKTRKMFDSANFMSATPNPARLVTRADLVRSAGLLGSGYHFGDSGPPDEALLHGQFDTLHLRPGLILHAAAVRDLRDLETSNSLHPGIKIVVVIEGCTDLSYGHRRFALGPDSADPGTRAAGALVNLAEADGFSRRWRRGRHEKKVSLTLTPEWMALAGLDAHAAPPALRGFLREHLACQPWTVSARARRLAADILAPAALAPGLQRLRLEGRCIELASEALAAFAPVAQAAPLRAADRRRLARLDELLRSEQGAQLSMAEIARELGTNPSSLQALTRRAWGASVFERLRWLSMERARRLLADGAGVAQAAEAAGYAGASNFATAFKKRYGVSPRQAHTLPG</sequence>
<feature type="domain" description="HTH araC/xylS-type" evidence="4">
    <location>
        <begin position="296"/>
        <end position="397"/>
    </location>
</feature>
<evidence type="ECO:0000313" key="6">
    <source>
        <dbReference type="Proteomes" id="UP000278085"/>
    </source>
</evidence>
<feature type="compositionally biased region" description="Gly residues" evidence="3">
    <location>
        <begin position="1"/>
        <end position="24"/>
    </location>
</feature>
<dbReference type="PANTHER" id="PTHR47893:SF1">
    <property type="entry name" value="REGULATORY PROTEIN PCHR"/>
    <property type="match status" value="1"/>
</dbReference>
<evidence type="ECO:0000259" key="4">
    <source>
        <dbReference type="PROSITE" id="PS01124"/>
    </source>
</evidence>
<evidence type="ECO:0000256" key="2">
    <source>
        <dbReference type="ARBA" id="ARBA00023163"/>
    </source>
</evidence>
<dbReference type="InterPro" id="IPR053142">
    <property type="entry name" value="PchR_regulatory_protein"/>
</dbReference>
<dbReference type="InterPro" id="IPR018060">
    <property type="entry name" value="HTH_AraC"/>
</dbReference>
<reference evidence="5 6" key="1">
    <citation type="submission" date="2018-12" db="EMBL/GenBank/DDBJ databases">
        <authorList>
            <person name="Yang E."/>
        </authorList>
    </citation>
    <scope>NUCLEOTIDE SEQUENCE [LARGE SCALE GENOMIC DNA]</scope>
    <source>
        <strain evidence="5 6">SOD</strain>
    </source>
</reference>